<dbReference type="SUPFAM" id="SSF47648">
    <property type="entry name" value="Nucleoside phosphorylase/phosphoribosyltransferase N-terminal domain"/>
    <property type="match status" value="1"/>
</dbReference>
<dbReference type="Proteomes" id="UP000000939">
    <property type="component" value="Chromosome"/>
</dbReference>
<dbReference type="GO" id="GO:0004048">
    <property type="term" value="F:anthranilate phosphoribosyltransferase activity"/>
    <property type="evidence" value="ECO:0007669"/>
    <property type="project" value="InterPro"/>
</dbReference>
<dbReference type="STRING" id="572480.Arnit_0589"/>
<feature type="domain" description="Glycosyl transferase family 3" evidence="3">
    <location>
        <begin position="142"/>
        <end position="294"/>
    </location>
</feature>
<dbReference type="EMBL" id="CP001999">
    <property type="protein sequence ID" value="ADG92254.1"/>
    <property type="molecule type" value="Genomic_DNA"/>
</dbReference>
<evidence type="ECO:0000313" key="5">
    <source>
        <dbReference type="EMBL" id="ADG92254.1"/>
    </source>
</evidence>
<dbReference type="Gene3D" id="1.20.970.10">
    <property type="entry name" value="Transferase, Pyrimidine Nucleoside Phosphorylase, Chain C"/>
    <property type="match status" value="1"/>
</dbReference>
<keyword evidence="1" id="KW-0328">Glycosyltransferase</keyword>
<feature type="domain" description="Glycosyl transferase family 3 N-terminal" evidence="4">
    <location>
        <begin position="6"/>
        <end position="64"/>
    </location>
</feature>
<dbReference type="InterPro" id="IPR036320">
    <property type="entry name" value="Glycosyl_Trfase_fam3_N_dom_sf"/>
</dbReference>
<dbReference type="PANTHER" id="PTHR43285">
    <property type="entry name" value="ANTHRANILATE PHOSPHORIBOSYLTRANSFERASE"/>
    <property type="match status" value="1"/>
</dbReference>
<dbReference type="InterPro" id="IPR005940">
    <property type="entry name" value="Anthranilate_Pribosyl_Tfrase"/>
</dbReference>
<dbReference type="PANTHER" id="PTHR43285:SF2">
    <property type="entry name" value="ANTHRANILATE PHOSPHORIBOSYLTRANSFERASE"/>
    <property type="match status" value="1"/>
</dbReference>
<dbReference type="InterPro" id="IPR017459">
    <property type="entry name" value="Glycosyl_Trfase_fam3_N_dom"/>
</dbReference>
<dbReference type="OrthoDB" id="9926at2"/>
<dbReference type="GO" id="GO:0005829">
    <property type="term" value="C:cytosol"/>
    <property type="evidence" value="ECO:0007669"/>
    <property type="project" value="TreeGrafter"/>
</dbReference>
<dbReference type="InterPro" id="IPR000312">
    <property type="entry name" value="Glycosyl_Trfase_fam3"/>
</dbReference>
<accession>D5UZL7</accession>
<evidence type="ECO:0000256" key="2">
    <source>
        <dbReference type="ARBA" id="ARBA00022679"/>
    </source>
</evidence>
<dbReference type="GO" id="GO:0000162">
    <property type="term" value="P:L-tryptophan biosynthetic process"/>
    <property type="evidence" value="ECO:0007669"/>
    <property type="project" value="InterPro"/>
</dbReference>
<evidence type="ECO:0000259" key="4">
    <source>
        <dbReference type="Pfam" id="PF02885"/>
    </source>
</evidence>
<dbReference type="Pfam" id="PF02885">
    <property type="entry name" value="Glycos_trans_3N"/>
    <property type="match status" value="1"/>
</dbReference>
<name>D5UZL7_ARCNC</name>
<reference evidence="5 6" key="1">
    <citation type="journal article" date="2010" name="Stand. Genomic Sci.">
        <title>Complete genome sequence of Arcobacter nitrofigilis type strain (CI).</title>
        <authorList>
            <person name="Pati A."/>
            <person name="Gronow S."/>
            <person name="Lapidus A."/>
            <person name="Copeland A."/>
            <person name="Glavina Del Rio T."/>
            <person name="Nolan M."/>
            <person name="Lucas S."/>
            <person name="Tice H."/>
            <person name="Cheng J.F."/>
            <person name="Han C."/>
            <person name="Chertkov O."/>
            <person name="Bruce D."/>
            <person name="Tapia R."/>
            <person name="Goodwin L."/>
            <person name="Pitluck S."/>
            <person name="Liolios K."/>
            <person name="Ivanova N."/>
            <person name="Mavromatis K."/>
            <person name="Chen A."/>
            <person name="Palaniappan K."/>
            <person name="Land M."/>
            <person name="Hauser L."/>
            <person name="Chang Y.J."/>
            <person name="Jeffries C.D."/>
            <person name="Detter J.C."/>
            <person name="Rohde M."/>
            <person name="Goker M."/>
            <person name="Bristow J."/>
            <person name="Eisen J.A."/>
            <person name="Markowitz V."/>
            <person name="Hugenholtz P."/>
            <person name="Klenk H.P."/>
            <person name="Kyrpides N.C."/>
        </authorList>
    </citation>
    <scope>NUCLEOTIDE SEQUENCE [LARGE SCALE GENOMIC DNA]</scope>
    <source>
        <strain evidence="6">ATCC 33309 / DSM 7299 / CCUG 15893 / LMG 7604 / NCTC 12251 / CI</strain>
    </source>
</reference>
<dbReference type="eggNOG" id="COG0547">
    <property type="taxonomic scope" value="Bacteria"/>
</dbReference>
<dbReference type="Gene3D" id="3.40.1030.10">
    <property type="entry name" value="Nucleoside phosphorylase/phosphoribosyltransferase catalytic domain"/>
    <property type="match status" value="1"/>
</dbReference>
<keyword evidence="6" id="KW-1185">Reference proteome</keyword>
<dbReference type="HOGENOM" id="CLU_034315_0_1_7"/>
<evidence type="ECO:0000256" key="1">
    <source>
        <dbReference type="ARBA" id="ARBA00022676"/>
    </source>
</evidence>
<dbReference type="Pfam" id="PF00591">
    <property type="entry name" value="Glycos_transf_3"/>
    <property type="match status" value="1"/>
</dbReference>
<dbReference type="RefSeq" id="WP_013134399.1">
    <property type="nucleotide sequence ID" value="NC_014166.1"/>
</dbReference>
<dbReference type="KEGG" id="ant:Arnit_0589"/>
<evidence type="ECO:0000313" key="6">
    <source>
        <dbReference type="Proteomes" id="UP000000939"/>
    </source>
</evidence>
<keyword evidence="2 5" id="KW-0808">Transferase</keyword>
<evidence type="ECO:0000259" key="3">
    <source>
        <dbReference type="Pfam" id="PF00591"/>
    </source>
</evidence>
<dbReference type="SUPFAM" id="SSF52418">
    <property type="entry name" value="Nucleoside phosphorylase/phosphoribosyltransferase catalytic domain"/>
    <property type="match status" value="1"/>
</dbReference>
<sequence>MDFHTFIRAVGTGPKSNRELTQEEMKDCIRQILNQEVSSEIIVAFLLGWRVRLETNAELKATLDVCNEYITKVNIPNSIELGFPYDGKTDATYLFPLVGKYLKKFDLNIVVSGDLMQPAKSGITIKDIATNIKLDDNIHYFDRSEFLPKLSAITNLRRILKLRSAFNTVEKLLNPANSRFALTSAYHKPYVEKYSEIFASNYEKFVVVKAAEGRPEIFNKSKAWVKTQNGLEEFIIDPEYYGINYNKTFEKITLEEAIEEINNPSADLEKLAKLNAALHLFCANKADDINSAYEMLDL</sequence>
<dbReference type="InterPro" id="IPR035902">
    <property type="entry name" value="Nuc_phospho_transferase"/>
</dbReference>
<proteinExistence type="predicted"/>
<organism evidence="5 6">
    <name type="scientific">Arcobacter nitrofigilis (strain ATCC 33309 / DSM 7299 / CCUG 15893 / LMG 7604 / NCTC 12251 / CI)</name>
    <name type="common">Campylobacter nitrofigilis</name>
    <dbReference type="NCBI Taxonomy" id="572480"/>
    <lineage>
        <taxon>Bacteria</taxon>
        <taxon>Pseudomonadati</taxon>
        <taxon>Campylobacterota</taxon>
        <taxon>Epsilonproteobacteria</taxon>
        <taxon>Campylobacterales</taxon>
        <taxon>Arcobacteraceae</taxon>
        <taxon>Arcobacter</taxon>
    </lineage>
</organism>
<gene>
    <name evidence="5" type="ordered locus">Arnit_0589</name>
</gene>
<dbReference type="AlphaFoldDB" id="D5UZL7"/>
<protein>
    <submittedName>
        <fullName evidence="5">Glycosyl transferase family protein</fullName>
    </submittedName>
</protein>